<dbReference type="Gene3D" id="3.90.190.10">
    <property type="entry name" value="Protein tyrosine phosphatase superfamily"/>
    <property type="match status" value="1"/>
</dbReference>
<gene>
    <name evidence="7" type="ORF">WJX73_006401</name>
</gene>
<dbReference type="GO" id="GO:2001070">
    <property type="term" value="F:starch binding"/>
    <property type="evidence" value="ECO:0007669"/>
    <property type="project" value="TreeGrafter"/>
</dbReference>
<keyword evidence="8" id="KW-1185">Reference proteome</keyword>
<evidence type="ECO:0000313" key="7">
    <source>
        <dbReference type="EMBL" id="KAK9812240.1"/>
    </source>
</evidence>
<evidence type="ECO:0000256" key="3">
    <source>
        <dbReference type="ARBA" id="ARBA00023277"/>
    </source>
</evidence>
<dbReference type="PANTHER" id="PTHR46642:SF3">
    <property type="entry name" value="PHOSPHOGLUCAN PHOSPHATASE DSP4, CHLOROPLASTIC"/>
    <property type="match status" value="1"/>
</dbReference>
<accession>A0AAW1PV40</accession>
<dbReference type="AlphaFoldDB" id="A0AAW1PV40"/>
<dbReference type="SUPFAM" id="SSF52799">
    <property type="entry name" value="(Phosphotyrosine protein) phosphatases II"/>
    <property type="match status" value="1"/>
</dbReference>
<evidence type="ECO:0000259" key="5">
    <source>
        <dbReference type="PROSITE" id="PS50054"/>
    </source>
</evidence>
<dbReference type="CDD" id="cd14526">
    <property type="entry name" value="DSP_laforin-like"/>
    <property type="match status" value="1"/>
</dbReference>
<dbReference type="Gene3D" id="2.60.40.10">
    <property type="entry name" value="Immunoglobulins"/>
    <property type="match status" value="1"/>
</dbReference>
<dbReference type="SUPFAM" id="SSF81296">
    <property type="entry name" value="E set domains"/>
    <property type="match status" value="1"/>
</dbReference>
<dbReference type="CDD" id="cd02859">
    <property type="entry name" value="E_set_AMPKbeta_like_N"/>
    <property type="match status" value="1"/>
</dbReference>
<dbReference type="Pfam" id="PF00782">
    <property type="entry name" value="DSPc"/>
    <property type="match status" value="1"/>
</dbReference>
<dbReference type="InterPro" id="IPR000340">
    <property type="entry name" value="Dual-sp_phosphatase_cat-dom"/>
</dbReference>
<comment type="caution">
    <text evidence="7">The sequence shown here is derived from an EMBL/GenBank/DDBJ whole genome shotgun (WGS) entry which is preliminary data.</text>
</comment>
<dbReference type="InterPro" id="IPR020422">
    <property type="entry name" value="TYR_PHOSPHATASE_DUAL_dom"/>
</dbReference>
<dbReference type="Proteomes" id="UP001465755">
    <property type="component" value="Unassembled WGS sequence"/>
</dbReference>
<keyword evidence="2" id="KW-0904">Protein phosphatase</keyword>
<reference evidence="7 8" key="1">
    <citation type="journal article" date="2024" name="Nat. Commun.">
        <title>Phylogenomics reveals the evolutionary origins of lichenization in chlorophyte algae.</title>
        <authorList>
            <person name="Puginier C."/>
            <person name="Libourel C."/>
            <person name="Otte J."/>
            <person name="Skaloud P."/>
            <person name="Haon M."/>
            <person name="Grisel S."/>
            <person name="Petersen M."/>
            <person name="Berrin J.G."/>
            <person name="Delaux P.M."/>
            <person name="Dal Grande F."/>
            <person name="Keller J."/>
        </authorList>
    </citation>
    <scope>NUCLEOTIDE SEQUENCE [LARGE SCALE GENOMIC DNA]</scope>
    <source>
        <strain evidence="7 8">SAG 2036</strain>
    </source>
</reference>
<dbReference type="GO" id="GO:0019203">
    <property type="term" value="F:carbohydrate phosphatase activity"/>
    <property type="evidence" value="ECO:0007669"/>
    <property type="project" value="InterPro"/>
</dbReference>
<protein>
    <submittedName>
        <fullName evidence="7">Uncharacterized protein</fullName>
    </submittedName>
</protein>
<dbReference type="InterPro" id="IPR029021">
    <property type="entry name" value="Prot-tyrosine_phosphatase-like"/>
</dbReference>
<evidence type="ECO:0000256" key="4">
    <source>
        <dbReference type="SAM" id="MobiDB-lite"/>
    </source>
</evidence>
<feature type="domain" description="Tyrosine specific protein phosphatases" evidence="6">
    <location>
        <begin position="186"/>
        <end position="243"/>
    </location>
</feature>
<dbReference type="PROSITE" id="PS50054">
    <property type="entry name" value="TYR_PHOSPHATASE_DUAL"/>
    <property type="match status" value="1"/>
</dbReference>
<dbReference type="InterPro" id="IPR045204">
    <property type="entry name" value="DSP_laforin-like"/>
</dbReference>
<dbReference type="InterPro" id="IPR032640">
    <property type="entry name" value="AMPK1_CBM"/>
</dbReference>
<evidence type="ECO:0000256" key="1">
    <source>
        <dbReference type="ARBA" id="ARBA00022801"/>
    </source>
</evidence>
<organism evidence="7 8">
    <name type="scientific">Symbiochloris irregularis</name>
    <dbReference type="NCBI Taxonomy" id="706552"/>
    <lineage>
        <taxon>Eukaryota</taxon>
        <taxon>Viridiplantae</taxon>
        <taxon>Chlorophyta</taxon>
        <taxon>core chlorophytes</taxon>
        <taxon>Trebouxiophyceae</taxon>
        <taxon>Trebouxiales</taxon>
        <taxon>Trebouxiaceae</taxon>
        <taxon>Symbiochloris</taxon>
    </lineage>
</organism>
<dbReference type="InterPro" id="IPR013783">
    <property type="entry name" value="Ig-like_fold"/>
</dbReference>
<dbReference type="GO" id="GO:0005983">
    <property type="term" value="P:starch catabolic process"/>
    <property type="evidence" value="ECO:0007669"/>
    <property type="project" value="TreeGrafter"/>
</dbReference>
<evidence type="ECO:0000256" key="2">
    <source>
        <dbReference type="ARBA" id="ARBA00022912"/>
    </source>
</evidence>
<feature type="domain" description="Tyrosine-protein phosphatase" evidence="5">
    <location>
        <begin position="108"/>
        <end position="265"/>
    </location>
</feature>
<keyword evidence="1" id="KW-0378">Hydrolase</keyword>
<dbReference type="GO" id="GO:0009507">
    <property type="term" value="C:chloroplast"/>
    <property type="evidence" value="ECO:0007669"/>
    <property type="project" value="TreeGrafter"/>
</dbReference>
<dbReference type="InterPro" id="IPR052832">
    <property type="entry name" value="Starch-Glucan_Phosphatase"/>
</dbReference>
<keyword evidence="3" id="KW-0119">Carbohydrate metabolism</keyword>
<dbReference type="Pfam" id="PF16561">
    <property type="entry name" value="AMPK1_CBM"/>
    <property type="match status" value="1"/>
</dbReference>
<evidence type="ECO:0000259" key="6">
    <source>
        <dbReference type="PROSITE" id="PS50056"/>
    </source>
</evidence>
<evidence type="ECO:0000313" key="8">
    <source>
        <dbReference type="Proteomes" id="UP001465755"/>
    </source>
</evidence>
<sequence length="392" mass="42901">MHSWGLCQSCNTPQHCPGLYASRPGASCTRPGRQAVAVSAAGLPDAVGELRSLVSNALEAIKPPATNGSGPTESVEADTGGAKSDEYSNTMNQQMGSSLEYRHEAGMNFAVVLADILVGSCLQKAEDVDRLVEEQGVGAILCLQEDSDMAWFDLDVTPILERCKQRGDIQHIRYRIRDFDPFDLRVRLPGAAQIIADQVAQGRKVYIHCTAGMGRAPASALAYMTWCRGMSLKDAHRLLTSVRACNPRLVAIRQAACDLLLDGGTRQKVVLAFSRTGTAQQVQVAGLDVGWGQRIDLQRDSKTHRYVTERTLPVGKFPYRLVFDETIWTCSADHPTMKDGDHTNNYVEVMGSSAPDAVEARARIMTEDGDFTQAERSQLEKLFADGKLRDNQ</sequence>
<dbReference type="GO" id="GO:0004721">
    <property type="term" value="F:phosphoprotein phosphatase activity"/>
    <property type="evidence" value="ECO:0007669"/>
    <property type="project" value="UniProtKB-KW"/>
</dbReference>
<proteinExistence type="predicted"/>
<dbReference type="PANTHER" id="PTHR46642">
    <property type="entry name" value="DUAL SPECIFICITY PHOSPHATASE, SUBGROUP, CATALYTIC DOMAIN"/>
    <property type="match status" value="1"/>
</dbReference>
<dbReference type="InterPro" id="IPR014756">
    <property type="entry name" value="Ig_E-set"/>
</dbReference>
<dbReference type="PROSITE" id="PS50056">
    <property type="entry name" value="TYR_PHOSPHATASE_2"/>
    <property type="match status" value="1"/>
</dbReference>
<name>A0AAW1PV40_9CHLO</name>
<dbReference type="EMBL" id="JALJOQ010000008">
    <property type="protein sequence ID" value="KAK9812240.1"/>
    <property type="molecule type" value="Genomic_DNA"/>
</dbReference>
<feature type="region of interest" description="Disordered" evidence="4">
    <location>
        <begin position="61"/>
        <end position="86"/>
    </location>
</feature>
<dbReference type="InterPro" id="IPR000387">
    <property type="entry name" value="Tyr_Pase_dom"/>
</dbReference>